<organism evidence="3 4">
    <name type="scientific">Novosphingobium arvoryzae</name>
    <dbReference type="NCBI Taxonomy" id="1256514"/>
    <lineage>
        <taxon>Bacteria</taxon>
        <taxon>Pseudomonadati</taxon>
        <taxon>Pseudomonadota</taxon>
        <taxon>Alphaproteobacteria</taxon>
        <taxon>Sphingomonadales</taxon>
        <taxon>Sphingomonadaceae</taxon>
        <taxon>Novosphingobium</taxon>
    </lineage>
</organism>
<dbReference type="AlphaFoldDB" id="A0A918RBN2"/>
<comment type="caution">
    <text evidence="3">The sequence shown here is derived from an EMBL/GenBank/DDBJ whole genome shotgun (WGS) entry which is preliminary data.</text>
</comment>
<evidence type="ECO:0000256" key="1">
    <source>
        <dbReference type="SAM" id="Coils"/>
    </source>
</evidence>
<accession>A0A918RBN2</accession>
<dbReference type="EMBL" id="BMZD01000002">
    <property type="protein sequence ID" value="GGZ92575.1"/>
    <property type="molecule type" value="Genomic_DNA"/>
</dbReference>
<feature type="coiled-coil region" evidence="1">
    <location>
        <begin position="69"/>
        <end position="103"/>
    </location>
</feature>
<sequence length="305" mass="33575">MSARSLALASAAAILTLQAGTAAAEEKKDKEKWETTIIRDKPGPVALKPDKAYILVYSPFFVMPTLMKLPNAEQAAAHAAERAEELAKERAKWEKKHAAWVREMGYLKKADSSVKRPKEPQEPTEENFGFPLYEQTRTVTLGPQNRFNKENGSAFLQEVPPGEYLFYGAGMTCACLGTVSFEAPAGKVVSFEYSVPFAEAHRDLPKEERPKTPFDLPPGTTNYRLKPIVFSDPRLPEGSVIPAAFKPAGTRPNWYGQEVDRVMEIEGVFMYERGKQVDLRAKAVPAPVAEAVAAPVEPVAQPPAS</sequence>
<dbReference type="RefSeq" id="WP_189539342.1">
    <property type="nucleotide sequence ID" value="NZ_BMZD01000002.1"/>
</dbReference>
<keyword evidence="4" id="KW-1185">Reference proteome</keyword>
<evidence type="ECO:0000256" key="2">
    <source>
        <dbReference type="SAM" id="SignalP"/>
    </source>
</evidence>
<evidence type="ECO:0000313" key="3">
    <source>
        <dbReference type="EMBL" id="GGZ92575.1"/>
    </source>
</evidence>
<keyword evidence="1" id="KW-0175">Coiled coil</keyword>
<feature type="chain" id="PRO_5037645341" evidence="2">
    <location>
        <begin position="25"/>
        <end position="305"/>
    </location>
</feature>
<name>A0A918RBN2_9SPHN</name>
<keyword evidence="2" id="KW-0732">Signal</keyword>
<dbReference type="Proteomes" id="UP000634139">
    <property type="component" value="Unassembled WGS sequence"/>
</dbReference>
<reference evidence="3" key="1">
    <citation type="journal article" date="2014" name="Int. J. Syst. Evol. Microbiol.">
        <title>Complete genome sequence of Corynebacterium casei LMG S-19264T (=DSM 44701T), isolated from a smear-ripened cheese.</title>
        <authorList>
            <consortium name="US DOE Joint Genome Institute (JGI-PGF)"/>
            <person name="Walter F."/>
            <person name="Albersmeier A."/>
            <person name="Kalinowski J."/>
            <person name="Ruckert C."/>
        </authorList>
    </citation>
    <scope>NUCLEOTIDE SEQUENCE</scope>
    <source>
        <strain evidence="3">KCTC 32422</strain>
    </source>
</reference>
<feature type="signal peptide" evidence="2">
    <location>
        <begin position="1"/>
        <end position="24"/>
    </location>
</feature>
<proteinExistence type="predicted"/>
<reference evidence="3" key="2">
    <citation type="submission" date="2020-09" db="EMBL/GenBank/DDBJ databases">
        <authorList>
            <person name="Sun Q."/>
            <person name="Kim S."/>
        </authorList>
    </citation>
    <scope>NUCLEOTIDE SEQUENCE</scope>
    <source>
        <strain evidence="3">KCTC 32422</strain>
    </source>
</reference>
<gene>
    <name evidence="3" type="ORF">GCM10011617_10160</name>
</gene>
<evidence type="ECO:0000313" key="4">
    <source>
        <dbReference type="Proteomes" id="UP000634139"/>
    </source>
</evidence>
<protein>
    <submittedName>
        <fullName evidence="3">Uncharacterized protein</fullName>
    </submittedName>
</protein>